<evidence type="ECO:0000256" key="1">
    <source>
        <dbReference type="SAM" id="Phobius"/>
    </source>
</evidence>
<sequence>MKIKKALRIFIGSNVLVLLTFGLLPALLVNPDIDLIQSFINYIGKD</sequence>
<dbReference type="Proteomes" id="UP000031829">
    <property type="component" value="Chromosome"/>
</dbReference>
<proteinExistence type="predicted"/>
<protein>
    <submittedName>
        <fullName evidence="2">Uncharacterized protein</fullName>
    </submittedName>
</protein>
<dbReference type="EMBL" id="CP009920">
    <property type="protein sequence ID" value="AJI24698.1"/>
    <property type="molecule type" value="Genomic_DNA"/>
</dbReference>
<keyword evidence="1" id="KW-1133">Transmembrane helix</keyword>
<accession>A0A0B6AVI2</accession>
<reference evidence="2 3" key="1">
    <citation type="journal article" date="2015" name="Genome Announc.">
        <title>Complete genome sequences for 35 biothreat assay-relevant bacillus species.</title>
        <authorList>
            <person name="Johnson S.L."/>
            <person name="Daligault H.E."/>
            <person name="Davenport K.W."/>
            <person name="Jaissle J."/>
            <person name="Frey K.G."/>
            <person name="Ladner J.T."/>
            <person name="Broomall S.M."/>
            <person name="Bishop-Lilly K.A."/>
            <person name="Bruce D.C."/>
            <person name="Gibbons H.S."/>
            <person name="Coyne S.R."/>
            <person name="Lo C.C."/>
            <person name="Meincke L."/>
            <person name="Munk A.C."/>
            <person name="Koroleva G.I."/>
            <person name="Rosenzweig C.N."/>
            <person name="Palacios G.F."/>
            <person name="Redden C.L."/>
            <person name="Minogue T.D."/>
            <person name="Chain P.S."/>
        </authorList>
    </citation>
    <scope>NUCLEOTIDE SEQUENCE [LARGE SCALE GENOMIC DNA]</scope>
    <source>
        <strain evidence="3">ATCC 14581 / DSM 32 / JCM 2506 / NBRC 15308 / NCIMB 9376 / NCTC 10342 / NRRL B-14308 / VKM B-512</strain>
    </source>
</reference>
<evidence type="ECO:0000313" key="2">
    <source>
        <dbReference type="EMBL" id="AJI24698.1"/>
    </source>
</evidence>
<organism evidence="2 3">
    <name type="scientific">Priestia megaterium (strain ATCC 14581 / DSM 32 / CCUG 1817 / JCM 2506 / NBRC 15308 / NCIMB 9376 / NCTC 10342 / NRRL B-14308 / VKM B-512 / Ford 19)</name>
    <name type="common">Bacillus megaterium</name>
    <dbReference type="NCBI Taxonomy" id="1348623"/>
    <lineage>
        <taxon>Bacteria</taxon>
        <taxon>Bacillati</taxon>
        <taxon>Bacillota</taxon>
        <taxon>Bacilli</taxon>
        <taxon>Bacillales</taxon>
        <taxon>Bacillaceae</taxon>
        <taxon>Priestia</taxon>
    </lineage>
</organism>
<name>A0A0B6AVI2_PRIM2</name>
<dbReference type="HOGENOM" id="CLU_3180419_0_0_9"/>
<keyword evidence="1" id="KW-0812">Transmembrane</keyword>
<keyword evidence="1" id="KW-0472">Membrane</keyword>
<evidence type="ECO:0000313" key="3">
    <source>
        <dbReference type="Proteomes" id="UP000031829"/>
    </source>
</evidence>
<feature type="transmembrane region" description="Helical" evidence="1">
    <location>
        <begin position="7"/>
        <end position="28"/>
    </location>
</feature>
<dbReference type="KEGG" id="bmeg:BG04_405"/>
<dbReference type="GeneID" id="93646207"/>
<dbReference type="RefSeq" id="WP_013058226.1">
    <property type="nucleotide sequence ID" value="NZ_BCVB01000006.1"/>
</dbReference>
<gene>
    <name evidence="2" type="ORF">BG04_405</name>
</gene>
<dbReference type="AlphaFoldDB" id="A0A0B6AVI2"/>